<feature type="compositionally biased region" description="Basic and acidic residues" evidence="1">
    <location>
        <begin position="34"/>
        <end position="43"/>
    </location>
</feature>
<dbReference type="EMBL" id="LEKV01001466">
    <property type="protein sequence ID" value="KVI07904.1"/>
    <property type="molecule type" value="Genomic_DNA"/>
</dbReference>
<sequence length="826" mass="94138">MKKYSFLNFKNTIDNPVDVDEEQETTKSVGRRVTKQESREGKQHSTVVDEVEKGRVVKTDTIPTGDQSRKATSNPNNERLEYLTGDLETRVTHKDKRTAVGHDKEVIGEHNDAKDTTLGIRTRTSPKTLYDKVKSLTLTQRASIKDMGFESLQDMMVDGIPTKLGFYVVDMLNTTAMNIRMNDGAIPIRVKSIHEVLKLPMGGGIDLNSVEQSSCLDDMTTAWRKQFTKERMRPKDVMNVVHKSADAGAMFKLSFLVIVINTLAECSQIQHQLYEWKTPRLGKKGFMDRVIPYGRLLPPPPARSVGNPLPGRRSSSYLVQPHNPSRIDRLFQNPETRSDVIPVRLHFSETLQVAWKEEPTVHDQSQPLTADATPPTTGHLPTLAFFEVTPPKVATISDPDLLSPLSQFWTSPTVIAEVDRASNEKSAQRTRYNIRSTQSVHMEKFKMPSFQSPVEKVGSVRNRSIDQSETRTRKMCKRGIVDAVKYTPGNSEQPIVSYGDIEPPSFDLGLSPSDKQVVAVVDNSNAVAIQEYLLPTLAKRDSKLSFKLRSPYITRVVTFDVTSDKFVVTPNGRTLTRKAMQSLASQSVVCRDVLDGWLTVLNREERLRSHDSSRRYFYPTDVSMNRIIRDRYLDVHQRYESFKNNVSSYTINDKGLISMHNIDLIFFPIVEDTFYYMVVFDLKHPSIVIIDSTDRDVTVDDIYGSSTVSLQDMMIMHLLREGHEAGKIYAEMDQEQIRIRWQSRESSVDYSVMLMRHMETYFGCDGGKWDCGFYKESTKQKRQLKGLRTKYCSILLLSEKNIRKSAIIIDVERFIAMETSYNAKNK</sequence>
<dbReference type="AlphaFoldDB" id="A0A103YF27"/>
<dbReference type="InterPro" id="IPR038765">
    <property type="entry name" value="Papain-like_cys_pep_sf"/>
</dbReference>
<keyword evidence="3" id="KW-1185">Reference proteome</keyword>
<evidence type="ECO:0008006" key="4">
    <source>
        <dbReference type="Google" id="ProtNLM"/>
    </source>
</evidence>
<protein>
    <recommendedName>
        <fullName evidence="4">Ubiquitin-like protease family profile domain-containing protein</fullName>
    </recommendedName>
</protein>
<dbReference type="Proteomes" id="UP000243975">
    <property type="component" value="Unassembled WGS sequence"/>
</dbReference>
<organism evidence="2 3">
    <name type="scientific">Cynara cardunculus var. scolymus</name>
    <name type="common">Globe artichoke</name>
    <name type="synonym">Cynara scolymus</name>
    <dbReference type="NCBI Taxonomy" id="59895"/>
    <lineage>
        <taxon>Eukaryota</taxon>
        <taxon>Viridiplantae</taxon>
        <taxon>Streptophyta</taxon>
        <taxon>Embryophyta</taxon>
        <taxon>Tracheophyta</taxon>
        <taxon>Spermatophyta</taxon>
        <taxon>Magnoliopsida</taxon>
        <taxon>eudicotyledons</taxon>
        <taxon>Gunneridae</taxon>
        <taxon>Pentapetalae</taxon>
        <taxon>asterids</taxon>
        <taxon>campanulids</taxon>
        <taxon>Asterales</taxon>
        <taxon>Asteraceae</taxon>
        <taxon>Carduoideae</taxon>
        <taxon>Cardueae</taxon>
        <taxon>Carduinae</taxon>
        <taxon>Cynara</taxon>
    </lineage>
</organism>
<feature type="region of interest" description="Disordered" evidence="1">
    <location>
        <begin position="13"/>
        <end position="48"/>
    </location>
</feature>
<dbReference type="Gramene" id="KVI07904">
    <property type="protein sequence ID" value="KVI07904"/>
    <property type="gene ID" value="Ccrd_013731"/>
</dbReference>
<comment type="caution">
    <text evidence="2">The sequence shown here is derived from an EMBL/GenBank/DDBJ whole genome shotgun (WGS) entry which is preliminary data.</text>
</comment>
<dbReference type="PANTHER" id="PTHR34835">
    <property type="entry name" value="OS07G0283600 PROTEIN-RELATED"/>
    <property type="match status" value="1"/>
</dbReference>
<dbReference type="Gene3D" id="3.40.395.10">
    <property type="entry name" value="Adenoviral Proteinase, Chain A"/>
    <property type="match status" value="1"/>
</dbReference>
<evidence type="ECO:0000256" key="1">
    <source>
        <dbReference type="SAM" id="MobiDB-lite"/>
    </source>
</evidence>
<evidence type="ECO:0000313" key="3">
    <source>
        <dbReference type="Proteomes" id="UP000243975"/>
    </source>
</evidence>
<feature type="non-terminal residue" evidence="2">
    <location>
        <position position="1"/>
    </location>
</feature>
<reference evidence="2 3" key="1">
    <citation type="journal article" date="2016" name="Sci. Rep.">
        <title>The genome sequence of the outbreeding globe artichoke constructed de novo incorporating a phase-aware low-pass sequencing strategy of F1 progeny.</title>
        <authorList>
            <person name="Scaglione D."/>
            <person name="Reyes-Chin-Wo S."/>
            <person name="Acquadro A."/>
            <person name="Froenicke L."/>
            <person name="Portis E."/>
            <person name="Beitel C."/>
            <person name="Tirone M."/>
            <person name="Mauro R."/>
            <person name="Lo Monaco A."/>
            <person name="Mauromicale G."/>
            <person name="Faccioli P."/>
            <person name="Cattivelli L."/>
            <person name="Rieseberg L."/>
            <person name="Michelmore R."/>
            <person name="Lanteri S."/>
        </authorList>
    </citation>
    <scope>NUCLEOTIDE SEQUENCE [LARGE SCALE GENOMIC DNA]</scope>
    <source>
        <strain evidence="2">2C</strain>
    </source>
</reference>
<gene>
    <name evidence="2" type="ORF">Ccrd_013731</name>
</gene>
<name>A0A103YF27_CYNCS</name>
<evidence type="ECO:0000313" key="2">
    <source>
        <dbReference type="EMBL" id="KVI07904.1"/>
    </source>
</evidence>
<dbReference type="OMA" id="NIRMNDG"/>
<proteinExistence type="predicted"/>
<dbReference type="PANTHER" id="PTHR34835:SF90">
    <property type="entry name" value="AMINOTRANSFERASE-LIKE PLANT MOBILE DOMAIN-CONTAINING PROTEIN"/>
    <property type="match status" value="1"/>
</dbReference>
<dbReference type="SUPFAM" id="SSF54001">
    <property type="entry name" value="Cysteine proteinases"/>
    <property type="match status" value="1"/>
</dbReference>
<accession>A0A103YF27</accession>